<comment type="caution">
    <text evidence="2">The sequence shown here is derived from an EMBL/GenBank/DDBJ whole genome shotgun (WGS) entry which is preliminary data.</text>
</comment>
<dbReference type="RefSeq" id="WP_222202709.1">
    <property type="nucleotide sequence ID" value="NZ_CAJZAH010000002.1"/>
</dbReference>
<organism evidence="2 3">
    <name type="scientific">Cupriavidus respiraculi</name>
    <dbReference type="NCBI Taxonomy" id="195930"/>
    <lineage>
        <taxon>Bacteria</taxon>
        <taxon>Pseudomonadati</taxon>
        <taxon>Pseudomonadota</taxon>
        <taxon>Betaproteobacteria</taxon>
        <taxon>Burkholderiales</taxon>
        <taxon>Burkholderiaceae</taxon>
        <taxon>Cupriavidus</taxon>
    </lineage>
</organism>
<feature type="region of interest" description="Disordered" evidence="1">
    <location>
        <begin position="1"/>
        <end position="25"/>
    </location>
</feature>
<evidence type="ECO:0000313" key="2">
    <source>
        <dbReference type="EMBL" id="CAG9175816.1"/>
    </source>
</evidence>
<feature type="compositionally biased region" description="Polar residues" evidence="1">
    <location>
        <begin position="1"/>
        <end position="11"/>
    </location>
</feature>
<feature type="region of interest" description="Disordered" evidence="1">
    <location>
        <begin position="44"/>
        <end position="75"/>
    </location>
</feature>
<protein>
    <submittedName>
        <fullName evidence="2">Uncharacterized protein</fullName>
    </submittedName>
</protein>
<keyword evidence="3" id="KW-1185">Reference proteome</keyword>
<gene>
    <name evidence="2" type="ORF">LMG21510_02970</name>
</gene>
<reference evidence="2 3" key="1">
    <citation type="submission" date="2021-08" db="EMBL/GenBank/DDBJ databases">
        <authorList>
            <person name="Peeters C."/>
        </authorList>
    </citation>
    <scope>NUCLEOTIDE SEQUENCE [LARGE SCALE GENOMIC DNA]</scope>
    <source>
        <strain evidence="2 3">LMG 21510</strain>
    </source>
</reference>
<accession>A0ABM8X773</accession>
<sequence length="75" mass="8192">MANKTQGTRQKQVFRANRDNPSRNTISITIPAAKPRNPLATLAKARKAGAHRKDSAAQRAAARRQLRKLIDSSGS</sequence>
<evidence type="ECO:0000313" key="3">
    <source>
        <dbReference type="Proteomes" id="UP000721236"/>
    </source>
</evidence>
<evidence type="ECO:0000256" key="1">
    <source>
        <dbReference type="SAM" id="MobiDB-lite"/>
    </source>
</evidence>
<name>A0ABM8X773_9BURK</name>
<dbReference type="EMBL" id="CAJZAH010000002">
    <property type="protein sequence ID" value="CAG9175816.1"/>
    <property type="molecule type" value="Genomic_DNA"/>
</dbReference>
<proteinExistence type="predicted"/>
<dbReference type="Proteomes" id="UP000721236">
    <property type="component" value="Unassembled WGS sequence"/>
</dbReference>